<feature type="transmembrane region" description="Helical" evidence="6">
    <location>
        <begin position="316"/>
        <end position="335"/>
    </location>
</feature>
<dbReference type="NCBIfam" id="TIGR04408">
    <property type="entry name" value="LptG_lptG"/>
    <property type="match status" value="1"/>
</dbReference>
<sequence>MTLPFTFGRYVARRFLVMCLIMLAALTGLVALFDFIELLRRAATREVGFATVATIAGLRIPFVSMQVLPFAILLGGILAFWRLARSSELVVARAAGISAWGFLTGPVIVAAMIGAGATAGLSPLSAAMLARAERLDAAVLRNQSGTSALAGGRLWLRQADRELDPQGVAILSGRPVAPGTNSGTGSAVFGLEDVSLWRISSADRFLGRVEAPRAALTNGAWVLENAIAFGSDRQASPARTIRFPTELTPERIEDSFASPDTLSFWVLPDFISVLENSGFSAVRHRLQFHSLLALPMLAVAMALLSAGFSMREARKGGVAQMLGAGVAAGFALFLLDRVTGEFGETGTLPVVLAAWAPAMAGLMCAVALLLHLEDG</sequence>
<dbReference type="GO" id="GO:0015920">
    <property type="term" value="P:lipopolysaccharide transport"/>
    <property type="evidence" value="ECO:0007669"/>
    <property type="project" value="TreeGrafter"/>
</dbReference>
<dbReference type="RefSeq" id="WP_209374819.1">
    <property type="nucleotide sequence ID" value="NZ_JAGIZA010000008.1"/>
</dbReference>
<comment type="subcellular location">
    <subcellularLocation>
        <location evidence="1">Cell membrane</location>
        <topology evidence="1">Multi-pass membrane protein</topology>
    </subcellularLocation>
</comment>
<evidence type="ECO:0000256" key="1">
    <source>
        <dbReference type="ARBA" id="ARBA00004651"/>
    </source>
</evidence>
<dbReference type="GO" id="GO:0055085">
    <property type="term" value="P:transmembrane transport"/>
    <property type="evidence" value="ECO:0007669"/>
    <property type="project" value="InterPro"/>
</dbReference>
<dbReference type="Proteomes" id="UP000677537">
    <property type="component" value="Unassembled WGS sequence"/>
</dbReference>
<dbReference type="PANTHER" id="PTHR33529">
    <property type="entry name" value="SLR0882 PROTEIN-RELATED"/>
    <property type="match status" value="1"/>
</dbReference>
<reference evidence="7" key="1">
    <citation type="submission" date="2021-03" db="EMBL/GenBank/DDBJ databases">
        <authorList>
            <person name="So Y."/>
        </authorList>
    </citation>
    <scope>NUCLEOTIDE SEQUENCE</scope>
    <source>
        <strain evidence="7">SG15</strain>
    </source>
</reference>
<dbReference type="PANTHER" id="PTHR33529:SF2">
    <property type="entry name" value="LIPOPOLYSACCHARIDE EXPORT SYSTEM PERMEASE PROTEIN LPTG"/>
    <property type="match status" value="1"/>
</dbReference>
<keyword evidence="4 6" id="KW-1133">Transmembrane helix</keyword>
<accession>A0A940MYN4</accession>
<feature type="transmembrane region" description="Helical" evidence="6">
    <location>
        <begin position="347"/>
        <end position="372"/>
    </location>
</feature>
<name>A0A940MYN4_9PROT</name>
<proteinExistence type="predicted"/>
<protein>
    <submittedName>
        <fullName evidence="7">LPS export ABC transporter permease LptG</fullName>
    </submittedName>
</protein>
<keyword evidence="5 6" id="KW-0472">Membrane</keyword>
<gene>
    <name evidence="7" type="primary">lptG</name>
    <name evidence="7" type="ORF">J5Y10_14935</name>
</gene>
<keyword evidence="8" id="KW-1185">Reference proteome</keyword>
<dbReference type="InterPro" id="IPR005495">
    <property type="entry name" value="LptG/LptF_permease"/>
</dbReference>
<evidence type="ECO:0000256" key="2">
    <source>
        <dbReference type="ARBA" id="ARBA00022475"/>
    </source>
</evidence>
<evidence type="ECO:0000313" key="7">
    <source>
        <dbReference type="EMBL" id="MBP0494078.1"/>
    </source>
</evidence>
<dbReference type="AlphaFoldDB" id="A0A940MYN4"/>
<evidence type="ECO:0000256" key="4">
    <source>
        <dbReference type="ARBA" id="ARBA00022989"/>
    </source>
</evidence>
<keyword evidence="2" id="KW-1003">Cell membrane</keyword>
<feature type="transmembrane region" description="Helical" evidence="6">
    <location>
        <begin position="47"/>
        <end position="80"/>
    </location>
</feature>
<comment type="caution">
    <text evidence="7">The sequence shown here is derived from an EMBL/GenBank/DDBJ whole genome shotgun (WGS) entry which is preliminary data.</text>
</comment>
<feature type="transmembrane region" description="Helical" evidence="6">
    <location>
        <begin position="100"/>
        <end position="121"/>
    </location>
</feature>
<evidence type="ECO:0000313" key="8">
    <source>
        <dbReference type="Proteomes" id="UP000677537"/>
    </source>
</evidence>
<keyword evidence="3 6" id="KW-0812">Transmembrane</keyword>
<dbReference type="EMBL" id="JAGIZA010000008">
    <property type="protein sequence ID" value="MBP0494078.1"/>
    <property type="molecule type" value="Genomic_DNA"/>
</dbReference>
<dbReference type="InterPro" id="IPR030923">
    <property type="entry name" value="LptG"/>
</dbReference>
<organism evidence="7 8">
    <name type="scientific">Roseomonas indoligenes</name>
    <dbReference type="NCBI Taxonomy" id="2820811"/>
    <lineage>
        <taxon>Bacteria</taxon>
        <taxon>Pseudomonadati</taxon>
        <taxon>Pseudomonadota</taxon>
        <taxon>Alphaproteobacteria</taxon>
        <taxon>Acetobacterales</taxon>
        <taxon>Roseomonadaceae</taxon>
        <taxon>Roseomonas</taxon>
    </lineage>
</organism>
<feature type="transmembrane region" description="Helical" evidence="6">
    <location>
        <begin position="15"/>
        <end position="35"/>
    </location>
</feature>
<evidence type="ECO:0000256" key="3">
    <source>
        <dbReference type="ARBA" id="ARBA00022692"/>
    </source>
</evidence>
<feature type="transmembrane region" description="Helical" evidence="6">
    <location>
        <begin position="291"/>
        <end position="310"/>
    </location>
</feature>
<dbReference type="Pfam" id="PF03739">
    <property type="entry name" value="LptF_LptG"/>
    <property type="match status" value="1"/>
</dbReference>
<evidence type="ECO:0000256" key="5">
    <source>
        <dbReference type="ARBA" id="ARBA00023136"/>
    </source>
</evidence>
<evidence type="ECO:0000256" key="6">
    <source>
        <dbReference type="SAM" id="Phobius"/>
    </source>
</evidence>
<dbReference type="GO" id="GO:0043190">
    <property type="term" value="C:ATP-binding cassette (ABC) transporter complex"/>
    <property type="evidence" value="ECO:0007669"/>
    <property type="project" value="InterPro"/>
</dbReference>